<keyword evidence="6 9" id="KW-0496">Mitochondrion</keyword>
<dbReference type="Gene3D" id="3.30.70.870">
    <property type="entry name" value="Elongation Factor G (Translational Gtpase), domain 3"/>
    <property type="match status" value="1"/>
</dbReference>
<evidence type="ECO:0000256" key="7">
    <source>
        <dbReference type="ARBA" id="ARBA00023134"/>
    </source>
</evidence>
<dbReference type="FunFam" id="3.30.70.2570:FF:000001">
    <property type="entry name" value="Translation factor GUF1, mitochondrial"/>
    <property type="match status" value="1"/>
</dbReference>
<proteinExistence type="inferred from homology"/>
<dbReference type="VEuPathDB" id="FungiDB:FUN_006716"/>
<feature type="binding site" evidence="9">
    <location>
        <begin position="116"/>
        <end position="119"/>
    </location>
    <ligand>
        <name>GTP</name>
        <dbReference type="ChEBI" id="CHEBI:37565"/>
    </ligand>
</feature>
<dbReference type="GO" id="GO:0097177">
    <property type="term" value="F:mitochondrial ribosome binding"/>
    <property type="evidence" value="ECO:0007669"/>
    <property type="project" value="TreeGrafter"/>
</dbReference>
<reference evidence="11 12" key="1">
    <citation type="submission" date="2015-10" db="EMBL/GenBank/DDBJ databases">
        <title>Genome analyses suggest a sexual origin of heterokaryosis in a supposedly ancient asexual fungus.</title>
        <authorList>
            <person name="Ropars J."/>
            <person name="Sedzielewska K."/>
            <person name="Noel J."/>
            <person name="Charron P."/>
            <person name="Farinelli L."/>
            <person name="Marton T."/>
            <person name="Kruger M."/>
            <person name="Pelin A."/>
            <person name="Brachmann A."/>
            <person name="Corradi N."/>
        </authorList>
    </citation>
    <scope>NUCLEOTIDE SEQUENCE [LARGE SCALE GENOMIC DNA]</scope>
    <source>
        <strain evidence="11 12">A4</strain>
    </source>
</reference>
<comment type="similarity">
    <text evidence="9">Belongs to the GTP-binding elongation factor family. LepA subfamily.</text>
</comment>
<comment type="caution">
    <text evidence="9">Lacks conserved residue(s) required for the propagation of feature annotation.</text>
</comment>
<keyword evidence="12" id="KW-1185">Reference proteome</keyword>
<dbReference type="FunFam" id="2.40.30.10:FF:000015">
    <property type="entry name" value="Translation factor GUF1, mitochondrial"/>
    <property type="match status" value="1"/>
</dbReference>
<comment type="similarity">
    <text evidence="1">Belongs to the TRAFAC class translation factor GTPase superfamily. Classic translation factor GTPase family. LepA subfamily.</text>
</comment>
<dbReference type="GO" id="GO:0045727">
    <property type="term" value="P:positive regulation of translation"/>
    <property type="evidence" value="ECO:0007669"/>
    <property type="project" value="UniProtKB-UniRule"/>
</dbReference>
<dbReference type="InterPro" id="IPR013842">
    <property type="entry name" value="LepA_CTD"/>
</dbReference>
<evidence type="ECO:0000256" key="1">
    <source>
        <dbReference type="ARBA" id="ARBA00005454"/>
    </source>
</evidence>
<dbReference type="InterPro" id="IPR009000">
    <property type="entry name" value="Transl_B-barrel_sf"/>
</dbReference>
<dbReference type="SMART" id="SM00838">
    <property type="entry name" value="EFG_C"/>
    <property type="match status" value="1"/>
</dbReference>
<dbReference type="FunFam" id="3.30.70.240:FF:000007">
    <property type="entry name" value="Translation factor GUF1, mitochondrial"/>
    <property type="match status" value="1"/>
</dbReference>
<feature type="domain" description="Tr-type G" evidence="10">
    <location>
        <begin position="1"/>
        <end position="169"/>
    </location>
</feature>
<sequence length="591" mass="66000">MGKVHWQIGLLELTGTISSNHLHQQVLDKLTVERERGITVKAQTCSMFYKYNNKSYLLNLIDTPGHVDFNYEVSRSLAACQGTILLVDSSQGIQAQTVANFFLAFNEGLTVIPVINKIDLPTAEPDRVVNQIESTFELDVSNIALISAKSGVGVDKILPIVIEKIPPPSGNINKPLKAFLFDSWYDTYVGVVCVMAIVDGKLQKGDKIMSAYSEKKYEVIDIGIMHPEQVTTGYLHAGQVGYVICSMKVAAEAHIGDTFYHIKNPVEPLPGFEPAKSMVFAGVFPTDTNEFSRLDESITKLTLNDASVSVQKETSMALGQGWRIGFLGTLHMDVFRQRLEEEHDANIIITRPTVPYKIIYRDGSSKLIRNPAEFPDSMEMQNKVAELQEPIVMATIILPEDYMGSVMDLCGSRRGEQLEYNYMDESRVIMKYCIPLAEIVTDFHDELKSKSSGYASLDYEDIGYQTTDIVKLNVLINKKPVDALAAILHRSQVTHVGREWTKKLSEVIPKQLYEVVIQTAVGGKVIARETISAMRKNVTAKCYGGDVTRKMKLLEKQKEGKKKMKMIGNIELPQKAFYDFLSKGSGTSKKK</sequence>
<dbReference type="InterPro" id="IPR005225">
    <property type="entry name" value="Small_GTP-bd"/>
</dbReference>
<dbReference type="Gene3D" id="3.40.50.300">
    <property type="entry name" value="P-loop containing nucleotide triphosphate hydrolases"/>
    <property type="match status" value="1"/>
</dbReference>
<evidence type="ECO:0000256" key="4">
    <source>
        <dbReference type="ARBA" id="ARBA00022801"/>
    </source>
</evidence>
<dbReference type="InterPro" id="IPR000640">
    <property type="entry name" value="EFG_V-like"/>
</dbReference>
<dbReference type="PANTHER" id="PTHR43512:SF7">
    <property type="entry name" value="TRANSLATION FACTOR GUF1, MITOCHONDRIAL"/>
    <property type="match status" value="1"/>
</dbReference>
<keyword evidence="8 9" id="KW-0472">Membrane</keyword>
<dbReference type="AlphaFoldDB" id="A0A2I1G6A8"/>
<dbReference type="PRINTS" id="PR00315">
    <property type="entry name" value="ELONGATNFCT"/>
</dbReference>
<comment type="caution">
    <text evidence="11">The sequence shown here is derived from an EMBL/GenBank/DDBJ whole genome shotgun (WGS) entry which is preliminary data.</text>
</comment>
<dbReference type="FunFam" id="3.40.50.300:FF:000078">
    <property type="entry name" value="Elongation factor 4"/>
    <property type="match status" value="1"/>
</dbReference>
<comment type="function">
    <text evidence="9">Promotes mitochondrial protein synthesis. May act as a fidelity factor of the translation reaction, by catalyzing a one-codon backward translocation of tRNAs on improperly translocated ribosomes. Binds to mitochondrial ribosomes in a GTP-dependent manner.</text>
</comment>
<dbReference type="Proteomes" id="UP000234323">
    <property type="component" value="Unassembled WGS sequence"/>
</dbReference>
<dbReference type="VEuPathDB" id="FungiDB:RhiirFUN_010641"/>
<dbReference type="GO" id="GO:0003924">
    <property type="term" value="F:GTPase activity"/>
    <property type="evidence" value="ECO:0007669"/>
    <property type="project" value="UniProtKB-UniRule"/>
</dbReference>
<dbReference type="PROSITE" id="PS51722">
    <property type="entry name" value="G_TR_2"/>
    <property type="match status" value="1"/>
</dbReference>
<dbReference type="InterPro" id="IPR035647">
    <property type="entry name" value="EFG_III/V"/>
</dbReference>
<organism evidence="11 12">
    <name type="scientific">Rhizophagus irregularis</name>
    <dbReference type="NCBI Taxonomy" id="588596"/>
    <lineage>
        <taxon>Eukaryota</taxon>
        <taxon>Fungi</taxon>
        <taxon>Fungi incertae sedis</taxon>
        <taxon>Mucoromycota</taxon>
        <taxon>Glomeromycotina</taxon>
        <taxon>Glomeromycetes</taxon>
        <taxon>Glomerales</taxon>
        <taxon>Glomeraceae</taxon>
        <taxon>Rhizophagus</taxon>
    </lineage>
</organism>
<evidence type="ECO:0000256" key="5">
    <source>
        <dbReference type="ARBA" id="ARBA00022917"/>
    </source>
</evidence>
<evidence type="ECO:0000256" key="2">
    <source>
        <dbReference type="ARBA" id="ARBA00022741"/>
    </source>
</evidence>
<dbReference type="InterPro" id="IPR038363">
    <property type="entry name" value="LepA_C_sf"/>
</dbReference>
<dbReference type="GO" id="GO:0005525">
    <property type="term" value="F:GTP binding"/>
    <property type="evidence" value="ECO:0007669"/>
    <property type="project" value="UniProtKB-UniRule"/>
</dbReference>
<dbReference type="GO" id="GO:0005759">
    <property type="term" value="C:mitochondrial matrix"/>
    <property type="evidence" value="ECO:0007669"/>
    <property type="project" value="UniProtKB-UniRule"/>
</dbReference>
<dbReference type="NCBIfam" id="TIGR01393">
    <property type="entry name" value="lepA"/>
    <property type="match status" value="1"/>
</dbReference>
<dbReference type="GO" id="GO:0006412">
    <property type="term" value="P:translation"/>
    <property type="evidence" value="ECO:0007669"/>
    <property type="project" value="UniProtKB-KW"/>
</dbReference>
<name>A0A2I1G6A8_9GLOM</name>
<dbReference type="Gene3D" id="3.30.70.2570">
    <property type="entry name" value="Elongation factor 4, C-terminal domain"/>
    <property type="match status" value="1"/>
</dbReference>
<evidence type="ECO:0000259" key="10">
    <source>
        <dbReference type="PROSITE" id="PS51722"/>
    </source>
</evidence>
<keyword evidence="2 9" id="KW-0547">Nucleotide-binding</keyword>
<dbReference type="FunFam" id="3.30.70.870:FF:000004">
    <property type="entry name" value="Translation factor GUF1, mitochondrial"/>
    <property type="match status" value="1"/>
</dbReference>
<dbReference type="SUPFAM" id="SSF50447">
    <property type="entry name" value="Translation proteins"/>
    <property type="match status" value="1"/>
</dbReference>
<evidence type="ECO:0000256" key="3">
    <source>
        <dbReference type="ARBA" id="ARBA00022792"/>
    </source>
</evidence>
<keyword evidence="5 9" id="KW-0648">Protein biosynthesis</keyword>
<protein>
    <submittedName>
        <fullName evidence="11">GTP-binding protein lepa</fullName>
    </submittedName>
</protein>
<dbReference type="InterPro" id="IPR004161">
    <property type="entry name" value="EFTu-like_2"/>
</dbReference>
<dbReference type="InterPro" id="IPR000795">
    <property type="entry name" value="T_Tr_GTP-bd_dom"/>
</dbReference>
<evidence type="ECO:0000313" key="11">
    <source>
        <dbReference type="EMBL" id="PKY42101.1"/>
    </source>
</evidence>
<dbReference type="InterPro" id="IPR035654">
    <property type="entry name" value="LepA_IV"/>
</dbReference>
<dbReference type="Gene3D" id="3.30.70.240">
    <property type="match status" value="1"/>
</dbReference>
<dbReference type="CDD" id="cd03699">
    <property type="entry name" value="EF4_II"/>
    <property type="match status" value="1"/>
</dbReference>
<dbReference type="InterPro" id="IPR031157">
    <property type="entry name" value="G_TR_CS"/>
</dbReference>
<comment type="subcellular location">
    <subcellularLocation>
        <location evidence="9">Mitochondrion inner membrane</location>
        <topology evidence="9">Peripheral membrane protein</topology>
        <orientation evidence="9">Matrix side</orientation>
    </subcellularLocation>
</comment>
<dbReference type="Pfam" id="PF00679">
    <property type="entry name" value="EFG_C"/>
    <property type="match status" value="1"/>
</dbReference>
<feature type="binding site" evidence="9">
    <location>
        <begin position="62"/>
        <end position="66"/>
    </location>
    <ligand>
        <name>GTP</name>
        <dbReference type="ChEBI" id="CHEBI:37565"/>
    </ligand>
</feature>
<evidence type="ECO:0000256" key="8">
    <source>
        <dbReference type="ARBA" id="ARBA00023136"/>
    </source>
</evidence>
<dbReference type="VEuPathDB" id="FungiDB:RhiirA1_517437"/>
<accession>A0A2I1G6A8</accession>
<dbReference type="HAMAP" id="MF_00071">
    <property type="entry name" value="LepA"/>
    <property type="match status" value="1"/>
</dbReference>
<dbReference type="InterPro" id="IPR027417">
    <property type="entry name" value="P-loop_NTPase"/>
</dbReference>
<dbReference type="EMBL" id="LLXI01000181">
    <property type="protein sequence ID" value="PKY42101.1"/>
    <property type="molecule type" value="Genomic_DNA"/>
</dbReference>
<gene>
    <name evidence="11" type="ORF">RhiirA4_339902</name>
</gene>
<dbReference type="SUPFAM" id="SSF54980">
    <property type="entry name" value="EF-G C-terminal domain-like"/>
    <property type="match status" value="2"/>
</dbReference>
<dbReference type="Pfam" id="PF00009">
    <property type="entry name" value="GTP_EFTU"/>
    <property type="match status" value="1"/>
</dbReference>
<dbReference type="CDD" id="cd16260">
    <property type="entry name" value="EF4_III"/>
    <property type="match status" value="1"/>
</dbReference>
<dbReference type="NCBIfam" id="TIGR00231">
    <property type="entry name" value="small_GTP"/>
    <property type="match status" value="1"/>
</dbReference>
<comment type="catalytic activity">
    <reaction evidence="9">
        <text>GTP + H2O = GDP + phosphate + H(+)</text>
        <dbReference type="Rhea" id="RHEA:19669"/>
        <dbReference type="ChEBI" id="CHEBI:15377"/>
        <dbReference type="ChEBI" id="CHEBI:15378"/>
        <dbReference type="ChEBI" id="CHEBI:37565"/>
        <dbReference type="ChEBI" id="CHEBI:43474"/>
        <dbReference type="ChEBI" id="CHEBI:58189"/>
        <dbReference type="EC" id="3.6.5.n1"/>
    </reaction>
</comment>
<dbReference type="Gene3D" id="2.40.30.10">
    <property type="entry name" value="Translation factors"/>
    <property type="match status" value="1"/>
</dbReference>
<dbReference type="CDD" id="cd03709">
    <property type="entry name" value="lepA_C"/>
    <property type="match status" value="1"/>
</dbReference>
<keyword evidence="4 9" id="KW-0378">Hydrolase</keyword>
<evidence type="ECO:0000256" key="9">
    <source>
        <dbReference type="HAMAP-Rule" id="MF_03137"/>
    </source>
</evidence>
<evidence type="ECO:0000313" key="12">
    <source>
        <dbReference type="Proteomes" id="UP000234323"/>
    </source>
</evidence>
<evidence type="ECO:0000256" key="6">
    <source>
        <dbReference type="ARBA" id="ARBA00023128"/>
    </source>
</evidence>
<dbReference type="PROSITE" id="PS00301">
    <property type="entry name" value="G_TR_1"/>
    <property type="match status" value="1"/>
</dbReference>
<keyword evidence="7 9" id="KW-0342">GTP-binding</keyword>
<dbReference type="PANTHER" id="PTHR43512">
    <property type="entry name" value="TRANSLATION FACTOR GUF1-RELATED"/>
    <property type="match status" value="1"/>
</dbReference>
<keyword evidence="3 9" id="KW-0999">Mitochondrion inner membrane</keyword>
<dbReference type="InterPro" id="IPR006297">
    <property type="entry name" value="EF-4"/>
</dbReference>
<dbReference type="Pfam" id="PF03144">
    <property type="entry name" value="GTP_EFTU_D2"/>
    <property type="match status" value="1"/>
</dbReference>
<dbReference type="GO" id="GO:0005743">
    <property type="term" value="C:mitochondrial inner membrane"/>
    <property type="evidence" value="ECO:0007669"/>
    <property type="project" value="UniProtKB-SubCell"/>
</dbReference>
<dbReference type="SUPFAM" id="SSF52540">
    <property type="entry name" value="P-loop containing nucleoside triphosphate hydrolases"/>
    <property type="match status" value="1"/>
</dbReference>
<dbReference type="Pfam" id="PF06421">
    <property type="entry name" value="LepA_C"/>
    <property type="match status" value="1"/>
</dbReference>